<keyword evidence="2" id="KW-1185">Reference proteome</keyword>
<dbReference type="Proteomes" id="UP001283361">
    <property type="component" value="Unassembled WGS sequence"/>
</dbReference>
<accession>A0AAE1DL21</accession>
<evidence type="ECO:0000313" key="1">
    <source>
        <dbReference type="EMBL" id="KAK3774704.1"/>
    </source>
</evidence>
<name>A0AAE1DL21_9GAST</name>
<evidence type="ECO:0000313" key="2">
    <source>
        <dbReference type="Proteomes" id="UP001283361"/>
    </source>
</evidence>
<dbReference type="EMBL" id="JAWDGP010003398">
    <property type="protein sequence ID" value="KAK3774704.1"/>
    <property type="molecule type" value="Genomic_DNA"/>
</dbReference>
<comment type="caution">
    <text evidence="1">The sequence shown here is derived from an EMBL/GenBank/DDBJ whole genome shotgun (WGS) entry which is preliminary data.</text>
</comment>
<organism evidence="1 2">
    <name type="scientific">Elysia crispata</name>
    <name type="common">lettuce slug</name>
    <dbReference type="NCBI Taxonomy" id="231223"/>
    <lineage>
        <taxon>Eukaryota</taxon>
        <taxon>Metazoa</taxon>
        <taxon>Spiralia</taxon>
        <taxon>Lophotrochozoa</taxon>
        <taxon>Mollusca</taxon>
        <taxon>Gastropoda</taxon>
        <taxon>Heterobranchia</taxon>
        <taxon>Euthyneura</taxon>
        <taxon>Panpulmonata</taxon>
        <taxon>Sacoglossa</taxon>
        <taxon>Placobranchoidea</taxon>
        <taxon>Plakobranchidae</taxon>
        <taxon>Elysia</taxon>
    </lineage>
</organism>
<protein>
    <submittedName>
        <fullName evidence="1">Uncharacterized protein</fullName>
    </submittedName>
</protein>
<sequence>MSIYRHLAFPEFPIETESCNCQQKTEELSLYNSFLKFMQFYSDPAVMLSELEKTNCSDILELMSLEDLYSVMNTSTKGTTVPAKNRSGKSLQ</sequence>
<proteinExistence type="predicted"/>
<reference evidence="1" key="1">
    <citation type="journal article" date="2023" name="G3 (Bethesda)">
        <title>A reference genome for the long-term kleptoplast-retaining sea slug Elysia crispata morphotype clarki.</title>
        <authorList>
            <person name="Eastman K.E."/>
            <person name="Pendleton A.L."/>
            <person name="Shaikh M.A."/>
            <person name="Suttiyut T."/>
            <person name="Ogas R."/>
            <person name="Tomko P."/>
            <person name="Gavelis G."/>
            <person name="Widhalm J.R."/>
            <person name="Wisecaver J.H."/>
        </authorList>
    </citation>
    <scope>NUCLEOTIDE SEQUENCE</scope>
    <source>
        <strain evidence="1">ECLA1</strain>
    </source>
</reference>
<gene>
    <name evidence="1" type="ORF">RRG08_051244</name>
</gene>
<dbReference type="AlphaFoldDB" id="A0AAE1DL21"/>